<evidence type="ECO:0000256" key="1">
    <source>
        <dbReference type="SAM" id="Phobius"/>
    </source>
</evidence>
<dbReference type="GO" id="GO:0071111">
    <property type="term" value="F:cyclic-guanylate-specific phosphodiesterase activity"/>
    <property type="evidence" value="ECO:0007669"/>
    <property type="project" value="InterPro"/>
</dbReference>
<dbReference type="PANTHER" id="PTHR33121">
    <property type="entry name" value="CYCLIC DI-GMP PHOSPHODIESTERASE PDEF"/>
    <property type="match status" value="1"/>
</dbReference>
<dbReference type="InterPro" id="IPR029787">
    <property type="entry name" value="Nucleotide_cyclase"/>
</dbReference>
<dbReference type="InterPro" id="IPR000160">
    <property type="entry name" value="GGDEF_dom"/>
</dbReference>
<dbReference type="PROSITE" id="PS50883">
    <property type="entry name" value="EAL"/>
    <property type="match status" value="1"/>
</dbReference>
<dbReference type="Gene3D" id="3.30.70.270">
    <property type="match status" value="1"/>
</dbReference>
<dbReference type="InterPro" id="IPR001633">
    <property type="entry name" value="EAL_dom"/>
</dbReference>
<evidence type="ECO:0000259" key="3">
    <source>
        <dbReference type="PROSITE" id="PS50887"/>
    </source>
</evidence>
<reference evidence="4 5" key="1">
    <citation type="submission" date="2020-10" db="EMBL/GenBank/DDBJ databases">
        <title>The genome of sulfurovum sp.</title>
        <authorList>
            <person name="Xie S."/>
            <person name="Shao Z."/>
            <person name="Jiang L."/>
        </authorList>
    </citation>
    <scope>NUCLEOTIDE SEQUENCE [LARGE SCALE GENOMIC DNA]</scope>
    <source>
        <strain evidence="4 5">ST-419</strain>
    </source>
</reference>
<dbReference type="EMBL" id="CP063164">
    <property type="protein sequence ID" value="QOR61339.1"/>
    <property type="molecule type" value="Genomic_DNA"/>
</dbReference>
<name>A0A7M1S3N2_9BACT</name>
<evidence type="ECO:0000313" key="4">
    <source>
        <dbReference type="EMBL" id="QOR61339.1"/>
    </source>
</evidence>
<evidence type="ECO:0000313" key="5">
    <source>
        <dbReference type="Proteomes" id="UP000595074"/>
    </source>
</evidence>
<dbReference type="RefSeq" id="WP_197548014.1">
    <property type="nucleotide sequence ID" value="NZ_CP063164.1"/>
</dbReference>
<dbReference type="SUPFAM" id="SSF141868">
    <property type="entry name" value="EAL domain-like"/>
    <property type="match status" value="1"/>
</dbReference>
<dbReference type="NCBIfam" id="TIGR00254">
    <property type="entry name" value="GGDEF"/>
    <property type="match status" value="1"/>
</dbReference>
<dbReference type="SMART" id="SM00052">
    <property type="entry name" value="EAL"/>
    <property type="match status" value="1"/>
</dbReference>
<dbReference type="Gene3D" id="3.20.20.450">
    <property type="entry name" value="EAL domain"/>
    <property type="match status" value="1"/>
</dbReference>
<dbReference type="Proteomes" id="UP000595074">
    <property type="component" value="Chromosome"/>
</dbReference>
<keyword evidence="5" id="KW-1185">Reference proteome</keyword>
<dbReference type="CDD" id="cd01948">
    <property type="entry name" value="EAL"/>
    <property type="match status" value="1"/>
</dbReference>
<proteinExistence type="predicted"/>
<dbReference type="PROSITE" id="PS50887">
    <property type="entry name" value="GGDEF"/>
    <property type="match status" value="1"/>
</dbReference>
<keyword evidence="1" id="KW-1133">Transmembrane helix</keyword>
<evidence type="ECO:0000259" key="2">
    <source>
        <dbReference type="PROSITE" id="PS50883"/>
    </source>
</evidence>
<feature type="domain" description="GGDEF" evidence="3">
    <location>
        <begin position="229"/>
        <end position="361"/>
    </location>
</feature>
<dbReference type="InterPro" id="IPR050706">
    <property type="entry name" value="Cyclic-di-GMP_PDE-like"/>
</dbReference>
<protein>
    <submittedName>
        <fullName evidence="4">Bifunctional diguanylate cyclase/phosphodiesterase</fullName>
    </submittedName>
</protein>
<keyword evidence="1" id="KW-0812">Transmembrane</keyword>
<dbReference type="PANTHER" id="PTHR33121:SF79">
    <property type="entry name" value="CYCLIC DI-GMP PHOSPHODIESTERASE PDED-RELATED"/>
    <property type="match status" value="1"/>
</dbReference>
<organism evidence="4 5">
    <name type="scientific">Sulfurovum indicum</name>
    <dbReference type="NCBI Taxonomy" id="2779528"/>
    <lineage>
        <taxon>Bacteria</taxon>
        <taxon>Pseudomonadati</taxon>
        <taxon>Campylobacterota</taxon>
        <taxon>Epsilonproteobacteria</taxon>
        <taxon>Campylobacterales</taxon>
        <taxon>Sulfurovaceae</taxon>
        <taxon>Sulfurovum</taxon>
    </lineage>
</organism>
<dbReference type="Pfam" id="PF00990">
    <property type="entry name" value="GGDEF"/>
    <property type="match status" value="1"/>
</dbReference>
<gene>
    <name evidence="4" type="ORF">IMZ28_07745</name>
</gene>
<dbReference type="InterPro" id="IPR035919">
    <property type="entry name" value="EAL_sf"/>
</dbReference>
<feature type="transmembrane region" description="Helical" evidence="1">
    <location>
        <begin position="173"/>
        <end position="196"/>
    </location>
</feature>
<accession>A0A7M1S3N2</accession>
<dbReference type="SMART" id="SM00267">
    <property type="entry name" value="GGDEF"/>
    <property type="match status" value="1"/>
</dbReference>
<dbReference type="Pfam" id="PF00563">
    <property type="entry name" value="EAL"/>
    <property type="match status" value="1"/>
</dbReference>
<dbReference type="KEGG" id="sinu:IMZ28_07745"/>
<dbReference type="InterPro" id="IPR043128">
    <property type="entry name" value="Rev_trsase/Diguanyl_cyclase"/>
</dbReference>
<feature type="domain" description="EAL" evidence="2">
    <location>
        <begin position="367"/>
        <end position="613"/>
    </location>
</feature>
<dbReference type="CDD" id="cd01949">
    <property type="entry name" value="GGDEF"/>
    <property type="match status" value="1"/>
</dbReference>
<keyword evidence="1" id="KW-0472">Membrane</keyword>
<dbReference type="AlphaFoldDB" id="A0A7M1S3N2"/>
<sequence length="613" mass="71565">MGLLTLFAIYLQYSIAESTEKLKNTEIYKAKQYAQRIAQYIQSETGAAALKSYLETHPQKRHTLNKTLHAFLTKEFQYIFLIYKDKKGHYRFLLDGTLEDPVEYNTIFFPKSKLFDRVYETQKPQIIKQSEGVEEVWLSLVYPIVKEHQTQALLVMDLSKEYGDYLNDFNSPIVFIVTLMQWFLIASLIFLAYLAYSFHKLRKNILIDPVTSAYTKLYLKEFFDTRQVNRYDAMMVDIDGFKQVNDRYGYASGNRVLKQFTEEMTELLPNESRVIHIGGSEFFAVVEKGSCNLKETAEKVFKGLNKKRFLVDNEVISLTLSMSAIVTPEDAKSIDNIYRFLDEKLLKVKSRGKNGLEIIDDIEADEVRYNIDYIRNALEEQRITCLYQPIFNTETQKIDKYEALVRLIDKEDPQKLISPYYFLDTIRGTTQYIKMSKLVLNEVFNVLDKYPEIKVSINLDLDDLHNEDMLKLITKKLYRHKNIADRLTFEIVENHEIQDYDEVALVFQQLKTFGSKIAIDDFGSGYSNYNYLIRLDVDILKIDGSLIHELLTSPKRTKAVLSSLKKLSETFGYKLVAEFVSSEEIYNEVRSLEIDYVQGYYLGEPKPIETYID</sequence>
<dbReference type="SUPFAM" id="SSF55073">
    <property type="entry name" value="Nucleotide cyclase"/>
    <property type="match status" value="1"/>
</dbReference>